<dbReference type="WBParaSite" id="Smp_348460.1">
    <property type="protein sequence ID" value="Smp_348460.1"/>
    <property type="gene ID" value="Smp_348460"/>
</dbReference>
<organism evidence="2 3">
    <name type="scientific">Schistosoma mansoni</name>
    <name type="common">Blood fluke</name>
    <dbReference type="NCBI Taxonomy" id="6183"/>
    <lineage>
        <taxon>Eukaryota</taxon>
        <taxon>Metazoa</taxon>
        <taxon>Spiralia</taxon>
        <taxon>Lophotrochozoa</taxon>
        <taxon>Platyhelminthes</taxon>
        <taxon>Trematoda</taxon>
        <taxon>Digenea</taxon>
        <taxon>Strigeidida</taxon>
        <taxon>Schistosomatoidea</taxon>
        <taxon>Schistosomatidae</taxon>
        <taxon>Schistosoma</taxon>
    </lineage>
</organism>
<reference evidence="2" key="1">
    <citation type="journal article" date="2012" name="PLoS Negl. Trop. Dis.">
        <title>A systematically improved high quality genome and transcriptome of the human blood fluke Schistosoma mansoni.</title>
        <authorList>
            <person name="Protasio A.V."/>
            <person name="Tsai I.J."/>
            <person name="Babbage A."/>
            <person name="Nichol S."/>
            <person name="Hunt M."/>
            <person name="Aslett M.A."/>
            <person name="De Silva N."/>
            <person name="Velarde G.S."/>
            <person name="Anderson T.J."/>
            <person name="Clark R.C."/>
            <person name="Davidson C."/>
            <person name="Dillon G.P."/>
            <person name="Holroyd N.E."/>
            <person name="LoVerde P.T."/>
            <person name="Lloyd C."/>
            <person name="McQuillan J."/>
            <person name="Oliveira G."/>
            <person name="Otto T.D."/>
            <person name="Parker-Manuel S.J."/>
            <person name="Quail M.A."/>
            <person name="Wilson R.A."/>
            <person name="Zerlotini A."/>
            <person name="Dunne D.W."/>
            <person name="Berriman M."/>
        </authorList>
    </citation>
    <scope>NUCLEOTIDE SEQUENCE [LARGE SCALE GENOMIC DNA]</scope>
    <source>
        <strain evidence="2">Puerto Rican</strain>
    </source>
</reference>
<keyword evidence="1" id="KW-0472">Membrane</keyword>
<dbReference type="AlphaFoldDB" id="A0A913KVN0"/>
<sequence>MYILNLHKSPSDNNLNDLQYISIFFLILVAVLFPPSGFEPTANASVCYRIFELFLHCSKSVGNWMMLLF</sequence>
<reference evidence="3" key="2">
    <citation type="submission" date="2022-10" db="UniProtKB">
        <authorList>
            <consortium name="WormBaseParasite"/>
        </authorList>
    </citation>
    <scope>IDENTIFICATION</scope>
    <source>
        <strain evidence="3">Puerto Rican</strain>
    </source>
</reference>
<protein>
    <submittedName>
        <fullName evidence="3">Uncharacterized protein</fullName>
    </submittedName>
</protein>
<feature type="transmembrane region" description="Helical" evidence="1">
    <location>
        <begin position="20"/>
        <end position="38"/>
    </location>
</feature>
<evidence type="ECO:0000313" key="3">
    <source>
        <dbReference type="WBParaSite" id="Smp_348460.1"/>
    </source>
</evidence>
<proteinExistence type="predicted"/>
<keyword evidence="2" id="KW-1185">Reference proteome</keyword>
<accession>A0A913KVN0</accession>
<keyword evidence="1" id="KW-1133">Transmembrane helix</keyword>
<dbReference type="Proteomes" id="UP000008854">
    <property type="component" value="Unassembled WGS sequence"/>
</dbReference>
<name>A0A913KVN0_SCHMA</name>
<evidence type="ECO:0000313" key="2">
    <source>
        <dbReference type="Proteomes" id="UP000008854"/>
    </source>
</evidence>
<keyword evidence="1" id="KW-0812">Transmembrane</keyword>
<evidence type="ECO:0000256" key="1">
    <source>
        <dbReference type="SAM" id="Phobius"/>
    </source>
</evidence>